<comment type="similarity">
    <text evidence="1">Belongs to the actin family.</text>
</comment>
<protein>
    <recommendedName>
        <fullName evidence="4">Actin-related protein 8</fullName>
    </recommendedName>
</protein>
<dbReference type="Gene3D" id="3.30.420.40">
    <property type="match status" value="3"/>
</dbReference>
<keyword evidence="3" id="KW-1185">Reference proteome</keyword>
<sequence length="566" mass="63615">MPIVQEINSEDASARNIIIIHPGSYYVRIGRASDVNPTTVLHAVARKRFPGGHVYVDSFLPTTSHKNTECMKEVEEARLQVSRFLQSQNQSSGRRRYVTPPQQIAAFNRRVTGQVINPSGGDWYHTNEDVVIGDEILNLDPEAPYNVHFPIRRGELNLHKNIGGSLMSVLENLCTIWSHVIQSHLGINAKNLKDYRCVLVVPDIFNRSHVKDLMNLTLNIMKFGSCFMVQDHVAATFGAGLSYACVVDVGHEKVSIGCVEDGISLPNTRVRLGYGGADITQTFHWLLQKCAFPYIQCDPFKSRLDAFLMQKLKHDFCHLHFDVCGCYEKSFVIRQSKKPVQRFTIQVGDECIIGALSIFYPELLGISSSKTVVTQIRTQSQFEDPFDAEYLRETSRRTAKESLDPIVGESFVENNAVTSQIPGEEELAVEGIIENVQPASSTSDYVGENGSPVGIDVAIVRCIERYGSEELRKKFYTSILVVGGGIKFPGIVEFLETRVSKLISAPHQTERVEVIMSNKEIDSENTTWKGAAVMAHLESAFELWIYAQEWEKYGARLLREKSVFIW</sequence>
<proteinExistence type="inferred from homology"/>
<reference evidence="2 3" key="1">
    <citation type="submission" date="2024-03" db="EMBL/GenBank/DDBJ databases">
        <title>Adaptation during the transition from Ophiocordyceps entomopathogen to insect associate is accompanied by gene loss and intensified selection.</title>
        <authorList>
            <person name="Ward C.M."/>
            <person name="Onetto C.A."/>
            <person name="Borneman A.R."/>
        </authorList>
    </citation>
    <scope>NUCLEOTIDE SEQUENCE [LARGE SCALE GENOMIC DNA]</scope>
    <source>
        <strain evidence="2">AWRI1</strain>
        <tissue evidence="2">Single Adult Female</tissue>
    </source>
</reference>
<organism evidence="2 3">
    <name type="scientific">Parthenolecanium corni</name>
    <dbReference type="NCBI Taxonomy" id="536013"/>
    <lineage>
        <taxon>Eukaryota</taxon>
        <taxon>Metazoa</taxon>
        <taxon>Ecdysozoa</taxon>
        <taxon>Arthropoda</taxon>
        <taxon>Hexapoda</taxon>
        <taxon>Insecta</taxon>
        <taxon>Pterygota</taxon>
        <taxon>Neoptera</taxon>
        <taxon>Paraneoptera</taxon>
        <taxon>Hemiptera</taxon>
        <taxon>Sternorrhyncha</taxon>
        <taxon>Coccoidea</taxon>
        <taxon>Coccidae</taxon>
        <taxon>Parthenolecanium</taxon>
    </lineage>
</organism>
<evidence type="ECO:0000313" key="3">
    <source>
        <dbReference type="Proteomes" id="UP001367676"/>
    </source>
</evidence>
<comment type="caution">
    <text evidence="2">The sequence shown here is derived from an EMBL/GenBank/DDBJ whole genome shotgun (WGS) entry which is preliminary data.</text>
</comment>
<evidence type="ECO:0000313" key="2">
    <source>
        <dbReference type="EMBL" id="KAK7605397.1"/>
    </source>
</evidence>
<dbReference type="Pfam" id="PF00022">
    <property type="entry name" value="Actin"/>
    <property type="match status" value="1"/>
</dbReference>
<dbReference type="AlphaFoldDB" id="A0AAN9TX46"/>
<evidence type="ECO:0000256" key="1">
    <source>
        <dbReference type="RuleBase" id="RU000487"/>
    </source>
</evidence>
<dbReference type="PANTHER" id="PTHR11937">
    <property type="entry name" value="ACTIN"/>
    <property type="match status" value="1"/>
</dbReference>
<dbReference type="SUPFAM" id="SSF53067">
    <property type="entry name" value="Actin-like ATPase domain"/>
    <property type="match status" value="2"/>
</dbReference>
<dbReference type="InterPro" id="IPR043129">
    <property type="entry name" value="ATPase_NBD"/>
</dbReference>
<dbReference type="Proteomes" id="UP001367676">
    <property type="component" value="Unassembled WGS sequence"/>
</dbReference>
<gene>
    <name evidence="2" type="ORF">V9T40_007255</name>
</gene>
<dbReference type="SMART" id="SM00268">
    <property type="entry name" value="ACTIN"/>
    <property type="match status" value="1"/>
</dbReference>
<dbReference type="Gene3D" id="3.90.640.10">
    <property type="entry name" value="Actin, Chain A, domain 4"/>
    <property type="match status" value="1"/>
</dbReference>
<dbReference type="EMBL" id="JBBCAQ010000002">
    <property type="protein sequence ID" value="KAK7605397.1"/>
    <property type="molecule type" value="Genomic_DNA"/>
</dbReference>
<accession>A0AAN9TX46</accession>
<evidence type="ECO:0008006" key="4">
    <source>
        <dbReference type="Google" id="ProtNLM"/>
    </source>
</evidence>
<dbReference type="CDD" id="cd10206">
    <property type="entry name" value="ASKHA_NBD_Arp8-like"/>
    <property type="match status" value="1"/>
</dbReference>
<dbReference type="InterPro" id="IPR004000">
    <property type="entry name" value="Actin"/>
</dbReference>
<name>A0AAN9TX46_9HEMI</name>